<dbReference type="Gramene" id="QL10p019533:mrna">
    <property type="protein sequence ID" value="QL10p019533:mrna"/>
    <property type="gene ID" value="QL10p019533"/>
</dbReference>
<dbReference type="EMBL" id="LRBV02000010">
    <property type="status" value="NOT_ANNOTATED_CDS"/>
    <property type="molecule type" value="Genomic_DNA"/>
</dbReference>
<dbReference type="PANTHER" id="PTHR33116:SF78">
    <property type="entry name" value="OS12G0587133 PROTEIN"/>
    <property type="match status" value="1"/>
</dbReference>
<accession>A0A7N2MN87</accession>
<dbReference type="AlphaFoldDB" id="A0A7N2MN87"/>
<dbReference type="Gene3D" id="3.40.30.10">
    <property type="entry name" value="Glutaredoxin"/>
    <property type="match status" value="2"/>
</dbReference>
<dbReference type="PANTHER" id="PTHR33116">
    <property type="entry name" value="REVERSE TRANSCRIPTASE ZINC-BINDING DOMAIN-CONTAINING PROTEIN-RELATED-RELATED"/>
    <property type="match status" value="1"/>
</dbReference>
<reference evidence="1" key="2">
    <citation type="submission" date="2021-01" db="UniProtKB">
        <authorList>
            <consortium name="EnsemblPlants"/>
        </authorList>
    </citation>
    <scope>IDENTIFICATION</scope>
</reference>
<dbReference type="EnsemblPlants" id="QL10p019533:mrna">
    <property type="protein sequence ID" value="QL10p019533:mrna"/>
    <property type="gene ID" value="QL10p019533"/>
</dbReference>
<protein>
    <submittedName>
        <fullName evidence="1">Uncharacterized protein</fullName>
    </submittedName>
</protein>
<reference evidence="1 2" key="1">
    <citation type="journal article" date="2016" name="G3 (Bethesda)">
        <title>First Draft Assembly and Annotation of the Genome of a California Endemic Oak Quercus lobata Nee (Fagaceae).</title>
        <authorList>
            <person name="Sork V.L."/>
            <person name="Fitz-Gibbon S.T."/>
            <person name="Puiu D."/>
            <person name="Crepeau M."/>
            <person name="Gugger P.F."/>
            <person name="Sherman R."/>
            <person name="Stevens K."/>
            <person name="Langley C.H."/>
            <person name="Pellegrini M."/>
            <person name="Salzberg S.L."/>
        </authorList>
    </citation>
    <scope>NUCLEOTIDE SEQUENCE [LARGE SCALE GENOMIC DNA]</scope>
    <source>
        <strain evidence="1 2">cv. SW786</strain>
    </source>
</reference>
<keyword evidence="2" id="KW-1185">Reference proteome</keyword>
<sequence length="254" mass="28528">MMLEAPKVAKFGSVIPITGLGFMREVLQAPSDVWVVVILYKEGKKRLARMLEAPKVAKFGSVIPITGLGFMREVLQAPSDVWVVVILYKEGCILICFEAVSGRGINFGKFETVPVKEVQNIEALLGDLGCCVSTLPMKYLGLPLGATFKEASIWDRILDHVQRRLASWKKSYLSKRGHLTLIKSTLSSLPTYFMSLFSLPVRVAKRMEKLQRDFLWRGLGEDFKFHLVGWESSCIPIRQGGLGIKCLCLITKRY</sequence>
<dbReference type="InParanoid" id="A0A7N2MN87"/>
<evidence type="ECO:0000313" key="1">
    <source>
        <dbReference type="EnsemblPlants" id="QL10p019533:mrna"/>
    </source>
</evidence>
<dbReference type="Proteomes" id="UP000594261">
    <property type="component" value="Chromosome 10"/>
</dbReference>
<organism evidence="1 2">
    <name type="scientific">Quercus lobata</name>
    <name type="common">Valley oak</name>
    <dbReference type="NCBI Taxonomy" id="97700"/>
    <lineage>
        <taxon>Eukaryota</taxon>
        <taxon>Viridiplantae</taxon>
        <taxon>Streptophyta</taxon>
        <taxon>Embryophyta</taxon>
        <taxon>Tracheophyta</taxon>
        <taxon>Spermatophyta</taxon>
        <taxon>Magnoliopsida</taxon>
        <taxon>eudicotyledons</taxon>
        <taxon>Gunneridae</taxon>
        <taxon>Pentapetalae</taxon>
        <taxon>rosids</taxon>
        <taxon>fabids</taxon>
        <taxon>Fagales</taxon>
        <taxon>Fagaceae</taxon>
        <taxon>Quercus</taxon>
    </lineage>
</organism>
<name>A0A7N2MN87_QUELO</name>
<proteinExistence type="predicted"/>
<evidence type="ECO:0000313" key="2">
    <source>
        <dbReference type="Proteomes" id="UP000594261"/>
    </source>
</evidence>